<feature type="non-terminal residue" evidence="4">
    <location>
        <position position="1"/>
    </location>
</feature>
<proteinExistence type="inferred from homology"/>
<accession>X1AAK8</accession>
<dbReference type="Gene3D" id="3.30.310.10">
    <property type="entry name" value="TATA-Binding Protein"/>
    <property type="match status" value="1"/>
</dbReference>
<evidence type="ECO:0000313" key="4">
    <source>
        <dbReference type="EMBL" id="GAG79485.1"/>
    </source>
</evidence>
<dbReference type="InterPro" id="IPR012295">
    <property type="entry name" value="TBP_dom_sf"/>
</dbReference>
<dbReference type="InterPro" id="IPR000814">
    <property type="entry name" value="TBP"/>
</dbReference>
<evidence type="ECO:0000256" key="1">
    <source>
        <dbReference type="ARBA" id="ARBA00005560"/>
    </source>
</evidence>
<dbReference type="AlphaFoldDB" id="X1AAK8"/>
<keyword evidence="3" id="KW-0804">Transcription</keyword>
<dbReference type="SUPFAM" id="SSF55945">
    <property type="entry name" value="TATA-box binding protein-like"/>
    <property type="match status" value="1"/>
</dbReference>
<dbReference type="PANTHER" id="PTHR10126">
    <property type="entry name" value="TATA-BOX BINDING PROTEIN"/>
    <property type="match status" value="1"/>
</dbReference>
<comment type="caution">
    <text evidence="4">The sequence shown here is derived from an EMBL/GenBank/DDBJ whole genome shotgun (WGS) entry which is preliminary data.</text>
</comment>
<reference evidence="4" key="1">
    <citation type="journal article" date="2014" name="Front. Microbiol.">
        <title>High frequency of phylogenetically diverse reductive dehalogenase-homologous genes in deep subseafloor sedimentary metagenomes.</title>
        <authorList>
            <person name="Kawai M."/>
            <person name="Futagami T."/>
            <person name="Toyoda A."/>
            <person name="Takaki Y."/>
            <person name="Nishi S."/>
            <person name="Hori S."/>
            <person name="Arai W."/>
            <person name="Tsubouchi T."/>
            <person name="Morono Y."/>
            <person name="Uchiyama I."/>
            <person name="Ito T."/>
            <person name="Fujiyama A."/>
            <person name="Inagaki F."/>
            <person name="Takami H."/>
        </authorList>
    </citation>
    <scope>NUCLEOTIDE SEQUENCE</scope>
    <source>
        <strain evidence="4">Expedition CK06-06</strain>
    </source>
</reference>
<comment type="similarity">
    <text evidence="1">Belongs to the TBP family.</text>
</comment>
<dbReference type="GO" id="GO:0003677">
    <property type="term" value="F:DNA binding"/>
    <property type="evidence" value="ECO:0007669"/>
    <property type="project" value="UniProtKB-KW"/>
</dbReference>
<name>X1AAK8_9ZZZZ</name>
<dbReference type="Pfam" id="PF00352">
    <property type="entry name" value="TBP"/>
    <property type="match status" value="1"/>
</dbReference>
<evidence type="ECO:0000256" key="2">
    <source>
        <dbReference type="ARBA" id="ARBA00023125"/>
    </source>
</evidence>
<organism evidence="4">
    <name type="scientific">marine sediment metagenome</name>
    <dbReference type="NCBI Taxonomy" id="412755"/>
    <lineage>
        <taxon>unclassified sequences</taxon>
        <taxon>metagenomes</taxon>
        <taxon>ecological metagenomes</taxon>
    </lineage>
</organism>
<gene>
    <name evidence="4" type="ORF">S01H4_29403</name>
</gene>
<dbReference type="GO" id="GO:0006352">
    <property type="term" value="P:DNA-templated transcription initiation"/>
    <property type="evidence" value="ECO:0007669"/>
    <property type="project" value="InterPro"/>
</dbReference>
<evidence type="ECO:0000256" key="3">
    <source>
        <dbReference type="ARBA" id="ARBA00023163"/>
    </source>
</evidence>
<sequence>VFRLKQPKTATLIFSTGKMVCTGAKSAKLAISAVKKVVRELRKEGFIIKGSPKIEI</sequence>
<feature type="non-terminal residue" evidence="4">
    <location>
        <position position="56"/>
    </location>
</feature>
<protein>
    <recommendedName>
        <fullName evidence="5">TATA-box-binding protein</fullName>
    </recommendedName>
</protein>
<evidence type="ECO:0008006" key="5">
    <source>
        <dbReference type="Google" id="ProtNLM"/>
    </source>
</evidence>
<keyword evidence="2" id="KW-0238">DNA-binding</keyword>
<dbReference type="EMBL" id="BART01015018">
    <property type="protein sequence ID" value="GAG79485.1"/>
    <property type="molecule type" value="Genomic_DNA"/>
</dbReference>